<dbReference type="PANTHER" id="PTHR16140:SF16">
    <property type="entry name" value="NON-STRUCTURAL MAINTENANCE OF CHROMOSOMES ELEMENT 4"/>
    <property type="match status" value="1"/>
</dbReference>
<evidence type="ECO:0000313" key="9">
    <source>
        <dbReference type="EMBL" id="PNY07260.1"/>
    </source>
</evidence>
<evidence type="ECO:0000256" key="6">
    <source>
        <dbReference type="ARBA" id="ARBA00023242"/>
    </source>
</evidence>
<evidence type="ECO:0000256" key="2">
    <source>
        <dbReference type="ARBA" id="ARBA00008997"/>
    </source>
</evidence>
<comment type="similarity">
    <text evidence="2 7">Belongs to the NSE4 family.</text>
</comment>
<dbReference type="GO" id="GO:0006310">
    <property type="term" value="P:DNA recombination"/>
    <property type="evidence" value="ECO:0007669"/>
    <property type="project" value="UniProtKB-UniRule"/>
</dbReference>
<gene>
    <name evidence="9" type="ORF">L195_g003748</name>
</gene>
<keyword evidence="5 7" id="KW-0234">DNA repair</keyword>
<evidence type="ECO:0000256" key="5">
    <source>
        <dbReference type="ARBA" id="ARBA00023204"/>
    </source>
</evidence>
<evidence type="ECO:0000256" key="3">
    <source>
        <dbReference type="ARBA" id="ARBA00022763"/>
    </source>
</evidence>
<dbReference type="GO" id="GO:0006281">
    <property type="term" value="P:DNA repair"/>
    <property type="evidence" value="ECO:0007669"/>
    <property type="project" value="UniProtKB-UniRule"/>
</dbReference>
<keyword evidence="4 7" id="KW-0233">DNA recombination</keyword>
<name>A0A2K3NW38_TRIPR</name>
<dbReference type="GO" id="GO:0005634">
    <property type="term" value="C:nucleus"/>
    <property type="evidence" value="ECO:0007669"/>
    <property type="project" value="UniProtKB-SubCell"/>
</dbReference>
<comment type="subcellular location">
    <subcellularLocation>
        <location evidence="1 7">Nucleus</location>
    </subcellularLocation>
</comment>
<comment type="function">
    <text evidence="7">Component of the SMC5-SMC6 complex, that promotes sister chromatid alignment after DNA damage and facilitates double-stranded DNA breaks (DSBs) repair via homologous recombination between sister chromatids.</text>
</comment>
<protein>
    <recommendedName>
        <fullName evidence="7">Non-structural maintenance of chromosomes element 4</fullName>
    </recommendedName>
</protein>
<comment type="subunit">
    <text evidence="7">Component of the SMC5-SMC6 complex.</text>
</comment>
<evidence type="ECO:0000313" key="10">
    <source>
        <dbReference type="Proteomes" id="UP000236291"/>
    </source>
</evidence>
<proteinExistence type="inferred from homology"/>
<comment type="caution">
    <text evidence="9">The sequence shown here is derived from an EMBL/GenBank/DDBJ whole genome shotgun (WGS) entry which is preliminary data.</text>
</comment>
<evidence type="ECO:0000256" key="7">
    <source>
        <dbReference type="RuleBase" id="RU365071"/>
    </source>
</evidence>
<organism evidence="9 10">
    <name type="scientific">Trifolium pratense</name>
    <name type="common">Red clover</name>
    <dbReference type="NCBI Taxonomy" id="57577"/>
    <lineage>
        <taxon>Eukaryota</taxon>
        <taxon>Viridiplantae</taxon>
        <taxon>Streptophyta</taxon>
        <taxon>Embryophyta</taxon>
        <taxon>Tracheophyta</taxon>
        <taxon>Spermatophyta</taxon>
        <taxon>Magnoliopsida</taxon>
        <taxon>eudicotyledons</taxon>
        <taxon>Gunneridae</taxon>
        <taxon>Pentapetalae</taxon>
        <taxon>rosids</taxon>
        <taxon>fabids</taxon>
        <taxon>Fabales</taxon>
        <taxon>Fabaceae</taxon>
        <taxon>Papilionoideae</taxon>
        <taxon>50 kb inversion clade</taxon>
        <taxon>NPAAA clade</taxon>
        <taxon>Hologalegina</taxon>
        <taxon>IRL clade</taxon>
        <taxon>Trifolieae</taxon>
        <taxon>Trifolium</taxon>
    </lineage>
</organism>
<sequence length="365" mass="40956">MVKRELNIPIHNDAFDDNSDDDVDYESVHGRRNLRSRYLAVKNLINGDERENIAKTDSEVFGSIIGEIENLHQSVTTTREQVADAQALLDITKSLGVSVKAHSSGGLTPSAFVTHILEKFGQRGGKRTSREDCSRNSIAWNDIGVAVSSVFGRGYGCSTVIGPMDAKLKQRRVYRKRSLKPTELARPEQLVEGSKNERNDTDKNMLTMFNILRKNRLVKLENLVLNRNSFAQTVENLFTLSFLVKDGRAEIKVDKAGCHLVSPRNAPAAKSVTSKDVALSHFVFRLDYNDWKCYESYDCYGVRFKNSCSSSATSTQAIPALASSLSCIEIDYQYKLKCRFRSSAATEWYCTILAIDFHRMLAVNT</sequence>
<accession>A0A2K3NW38</accession>
<reference evidence="9 10" key="2">
    <citation type="journal article" date="2017" name="Front. Plant Sci.">
        <title>Gene Classification and Mining of Molecular Markers Useful in Red Clover (Trifolium pratense) Breeding.</title>
        <authorList>
            <person name="Istvanek J."/>
            <person name="Dluhosova J."/>
            <person name="Dluhos P."/>
            <person name="Patkova L."/>
            <person name="Nedelnik J."/>
            <person name="Repkova J."/>
        </authorList>
    </citation>
    <scope>NUCLEOTIDE SEQUENCE [LARGE SCALE GENOMIC DNA]</scope>
    <source>
        <strain evidence="10">cv. Tatra</strain>
        <tissue evidence="9">Young leaves</tissue>
    </source>
</reference>
<keyword evidence="6 7" id="KW-0539">Nucleus</keyword>
<reference evidence="9 10" key="1">
    <citation type="journal article" date="2014" name="Am. J. Bot.">
        <title>Genome assembly and annotation for red clover (Trifolium pratense; Fabaceae).</title>
        <authorList>
            <person name="Istvanek J."/>
            <person name="Jaros M."/>
            <person name="Krenek A."/>
            <person name="Repkova J."/>
        </authorList>
    </citation>
    <scope>NUCLEOTIDE SEQUENCE [LARGE SCALE GENOMIC DNA]</scope>
    <source>
        <strain evidence="10">cv. Tatra</strain>
        <tissue evidence="9">Young leaves</tissue>
    </source>
</reference>
<dbReference type="Proteomes" id="UP000236291">
    <property type="component" value="Unassembled WGS sequence"/>
</dbReference>
<dbReference type="PANTHER" id="PTHR16140">
    <property type="entry name" value="NON-STRUCTURAL MAINTENANCE OF CHROMOSOMES ELEMENT 4"/>
    <property type="match status" value="1"/>
</dbReference>
<keyword evidence="3 7" id="KW-0227">DNA damage</keyword>
<dbReference type="InterPro" id="IPR027786">
    <property type="entry name" value="Nse4/EID"/>
</dbReference>
<feature type="domain" description="Non-structural maintenance of chromosome element 4 C-terminal" evidence="8">
    <location>
        <begin position="218"/>
        <end position="293"/>
    </location>
</feature>
<dbReference type="GO" id="GO:0030915">
    <property type="term" value="C:Smc5-Smc6 complex"/>
    <property type="evidence" value="ECO:0007669"/>
    <property type="project" value="UniProtKB-UniRule"/>
</dbReference>
<dbReference type="Pfam" id="PF08743">
    <property type="entry name" value="Nse4_C"/>
    <property type="match status" value="1"/>
</dbReference>
<dbReference type="STRING" id="57577.A0A2K3NW38"/>
<dbReference type="InterPro" id="IPR014854">
    <property type="entry name" value="Nse4_C"/>
</dbReference>
<evidence type="ECO:0000256" key="4">
    <source>
        <dbReference type="ARBA" id="ARBA00023172"/>
    </source>
</evidence>
<dbReference type="EMBL" id="ASHM01001776">
    <property type="protein sequence ID" value="PNY07260.1"/>
    <property type="molecule type" value="Genomic_DNA"/>
</dbReference>
<dbReference type="AlphaFoldDB" id="A0A2K3NW38"/>
<evidence type="ECO:0000256" key="1">
    <source>
        <dbReference type="ARBA" id="ARBA00004123"/>
    </source>
</evidence>
<evidence type="ECO:0000259" key="8">
    <source>
        <dbReference type="Pfam" id="PF08743"/>
    </source>
</evidence>